<reference evidence="4" key="1">
    <citation type="submission" date="2020-09" db="EMBL/GenBank/DDBJ databases">
        <title>A novel bacterium of genus Paenibacillus, isolated from South China Sea.</title>
        <authorList>
            <person name="Huang H."/>
            <person name="Mo K."/>
            <person name="Hu Y."/>
        </authorList>
    </citation>
    <scope>NUCLEOTIDE SEQUENCE</scope>
    <source>
        <strain evidence="4">IB182493</strain>
    </source>
</reference>
<evidence type="ECO:0000256" key="2">
    <source>
        <dbReference type="ARBA" id="ARBA00022723"/>
    </source>
</evidence>
<keyword evidence="2 3" id="KW-0479">Metal-binding</keyword>
<dbReference type="RefSeq" id="WP_190857852.1">
    <property type="nucleotide sequence ID" value="NZ_JACXIY010000002.1"/>
</dbReference>
<feature type="binding site" evidence="3">
    <location>
        <position position="126"/>
    </location>
    <ligand>
        <name>a divalent metal cation</name>
        <dbReference type="ChEBI" id="CHEBI:60240"/>
    </ligand>
</feature>
<dbReference type="Proteomes" id="UP000632125">
    <property type="component" value="Unassembled WGS sequence"/>
</dbReference>
<evidence type="ECO:0000313" key="4">
    <source>
        <dbReference type="EMBL" id="MBD2867355.1"/>
    </source>
</evidence>
<comment type="caution">
    <text evidence="4">The sequence shown here is derived from an EMBL/GenBank/DDBJ whole genome shotgun (WGS) entry which is preliminary data.</text>
</comment>
<dbReference type="GO" id="GO:0046872">
    <property type="term" value="F:metal ion binding"/>
    <property type="evidence" value="ECO:0007669"/>
    <property type="project" value="UniProtKB-KW"/>
</dbReference>
<dbReference type="InterPro" id="IPR034660">
    <property type="entry name" value="DinB/YfiT-like"/>
</dbReference>
<evidence type="ECO:0000256" key="1">
    <source>
        <dbReference type="ARBA" id="ARBA00008635"/>
    </source>
</evidence>
<gene>
    <name evidence="4" type="ORF">IDH41_02110</name>
</gene>
<dbReference type="InterPro" id="IPR007837">
    <property type="entry name" value="DinB"/>
</dbReference>
<accession>A0A927CKI7</accession>
<comment type="similarity">
    <text evidence="1">Belongs to the DinB family.</text>
</comment>
<evidence type="ECO:0000313" key="5">
    <source>
        <dbReference type="Proteomes" id="UP000632125"/>
    </source>
</evidence>
<dbReference type="Gene3D" id="1.20.120.450">
    <property type="entry name" value="dinb family like domain"/>
    <property type="match status" value="1"/>
</dbReference>
<keyword evidence="5" id="KW-1185">Reference proteome</keyword>
<organism evidence="4 5">
    <name type="scientific">Paenibacillus arenilitoris</name>
    <dbReference type="NCBI Taxonomy" id="2772299"/>
    <lineage>
        <taxon>Bacteria</taxon>
        <taxon>Bacillati</taxon>
        <taxon>Bacillota</taxon>
        <taxon>Bacilli</taxon>
        <taxon>Bacillales</taxon>
        <taxon>Paenibacillaceae</taxon>
        <taxon>Paenibacillus</taxon>
    </lineage>
</organism>
<dbReference type="SUPFAM" id="SSF109854">
    <property type="entry name" value="DinB/YfiT-like putative metalloenzymes"/>
    <property type="match status" value="1"/>
</dbReference>
<evidence type="ECO:0000256" key="3">
    <source>
        <dbReference type="PIRSR" id="PIRSR607837-1"/>
    </source>
</evidence>
<sequence length="165" mass="18410">MYEKLEQFASEWAQEAKLTEAVMNALTDEALSREVAPNRRTLGQIAWHLVASLHYMASLGLAFEGPPEGDEAPSSAAVIAERYRQTSESMLQAVMTQWDDASLRATAEIMGEQWANGASLRFTVMHQAHHRGQMTVLMRQAGITLPEVYGPTYESWIRQGMAPLK</sequence>
<dbReference type="EMBL" id="JACXIY010000002">
    <property type="protein sequence ID" value="MBD2867355.1"/>
    <property type="molecule type" value="Genomic_DNA"/>
</dbReference>
<feature type="binding site" evidence="3">
    <location>
        <position position="48"/>
    </location>
    <ligand>
        <name>a divalent metal cation</name>
        <dbReference type="ChEBI" id="CHEBI:60240"/>
    </ligand>
</feature>
<proteinExistence type="inferred from homology"/>
<dbReference type="Pfam" id="PF05163">
    <property type="entry name" value="DinB"/>
    <property type="match status" value="1"/>
</dbReference>
<protein>
    <submittedName>
        <fullName evidence="4">DinB family protein</fullName>
    </submittedName>
</protein>
<name>A0A927CKI7_9BACL</name>
<dbReference type="AlphaFoldDB" id="A0A927CKI7"/>
<feature type="binding site" evidence="3">
    <location>
        <position position="130"/>
    </location>
    <ligand>
        <name>a divalent metal cation</name>
        <dbReference type="ChEBI" id="CHEBI:60240"/>
    </ligand>
</feature>